<dbReference type="AlphaFoldDB" id="A0AAU9G7U0"/>
<organism evidence="2 3">
    <name type="scientific">Drosophila madeirensis</name>
    <name type="common">Fruit fly</name>
    <dbReference type="NCBI Taxonomy" id="30013"/>
    <lineage>
        <taxon>Eukaryota</taxon>
        <taxon>Metazoa</taxon>
        <taxon>Ecdysozoa</taxon>
        <taxon>Arthropoda</taxon>
        <taxon>Hexapoda</taxon>
        <taxon>Insecta</taxon>
        <taxon>Pterygota</taxon>
        <taxon>Neoptera</taxon>
        <taxon>Endopterygota</taxon>
        <taxon>Diptera</taxon>
        <taxon>Brachycera</taxon>
        <taxon>Muscomorpha</taxon>
        <taxon>Ephydroidea</taxon>
        <taxon>Drosophilidae</taxon>
        <taxon>Drosophila</taxon>
        <taxon>Sophophora</taxon>
    </lineage>
</organism>
<dbReference type="EMBL" id="AP029267">
    <property type="protein sequence ID" value="BFG03566.1"/>
    <property type="molecule type" value="Genomic_DNA"/>
</dbReference>
<keyword evidence="3" id="KW-1185">Reference proteome</keyword>
<accession>A0AAU9G7U0</accession>
<feature type="region of interest" description="Disordered" evidence="1">
    <location>
        <begin position="233"/>
        <end position="256"/>
    </location>
</feature>
<evidence type="ECO:0000313" key="2">
    <source>
        <dbReference type="EMBL" id="BFG03566.1"/>
    </source>
</evidence>
<feature type="compositionally biased region" description="Low complexity" evidence="1">
    <location>
        <begin position="610"/>
        <end position="643"/>
    </location>
</feature>
<sequence length="665" mass="74016">MNQTQSSVASSLPQCPCHMPAVHHCGKELREQRVEYFRRDIDDVTDSVMQVMRICGLKAWEVRRTREVIGRSLLHYDEVRYRIDRVPRKRFCKETFLHGLAHEAQMSRMDAQIAYSIVKRAFKAYYHGTAAEGKRLKALMEGMRHRQECLWLHAAKRTAEIYAAYAGLMRSEELQFAERFECVYKSLYDVLRTRVVWDDENHCRCGWASAKPSQATVSTMTVEIEVLYQQQNMAPSSAPSSTNVPPSSAPSRTVMPPSQLSVQVTEILVDMGPLPSSKSVSSKSSRYNHGLRRVNQQKSSSRPPTGTSSKATLQRLRDKCKCPPLLCEREFEREAPEITAECSQGPYVCRWLHYDETEEQFKEHRVPFPPLEVICPPCAKDELPCDPECTCTCDICTCPPAYDEGAGEEEHRGERLSATGIEDNDTDYCWLAPFREWPRADEAPAEVAPEEEAKPNSQEGEEEEARFQCRCTCEIKRRAYPHLFTYLAPFREIKKPAEEAQVEQPEKSDEQSATEDLLSKPPPCGVSLATYRCWLQPTPSKSDSEPMAEQAPHIAVLAQGVPPKVAGISMDVTVKGQHHQGGSKVTKAAAPTAKAPRSTEKTATLRISLPSSPAGKAPTKAAPAAAAPASAAPPVAPSAAKPAPSQPPNQEKKLTKEDILGIIGL</sequence>
<evidence type="ECO:0000313" key="3">
    <source>
        <dbReference type="Proteomes" id="UP001500889"/>
    </source>
</evidence>
<reference evidence="2 3" key="1">
    <citation type="submission" date="2024-02" db="EMBL/GenBank/DDBJ databases">
        <title>A chromosome-level genome assembly of Drosophila madeirensis, a fruit fly species endemic to Madeira island.</title>
        <authorList>
            <person name="Tomihara K."/>
            <person name="Llopart A."/>
            <person name="Yamamoto D."/>
        </authorList>
    </citation>
    <scope>NUCLEOTIDE SEQUENCE [LARGE SCALE GENOMIC DNA]</scope>
    <source>
        <strain evidence="2 3">RF1</strain>
    </source>
</reference>
<feature type="region of interest" description="Disordered" evidence="1">
    <location>
        <begin position="497"/>
        <end position="522"/>
    </location>
</feature>
<feature type="region of interest" description="Disordered" evidence="1">
    <location>
        <begin position="441"/>
        <end position="461"/>
    </location>
</feature>
<feature type="compositionally biased region" description="Low complexity" evidence="1">
    <location>
        <begin position="586"/>
        <end position="596"/>
    </location>
</feature>
<gene>
    <name evidence="2" type="ORF">DMAD_02793</name>
</gene>
<name>A0AAU9G7U0_DROMD</name>
<proteinExistence type="predicted"/>
<protein>
    <submittedName>
        <fullName evidence="2">Uncharacterized protein</fullName>
    </submittedName>
</protein>
<feature type="compositionally biased region" description="Low complexity" evidence="1">
    <location>
        <begin position="276"/>
        <end position="285"/>
    </location>
</feature>
<feature type="region of interest" description="Disordered" evidence="1">
    <location>
        <begin position="273"/>
        <end position="312"/>
    </location>
</feature>
<feature type="compositionally biased region" description="Polar residues" evidence="1">
    <location>
        <begin position="294"/>
        <end position="312"/>
    </location>
</feature>
<dbReference type="Proteomes" id="UP001500889">
    <property type="component" value="Chromosome E"/>
</dbReference>
<feature type="compositionally biased region" description="Basic and acidic residues" evidence="1">
    <location>
        <begin position="650"/>
        <end position="659"/>
    </location>
</feature>
<feature type="compositionally biased region" description="Basic and acidic residues" evidence="1">
    <location>
        <begin position="497"/>
        <end position="510"/>
    </location>
</feature>
<evidence type="ECO:0000256" key="1">
    <source>
        <dbReference type="SAM" id="MobiDB-lite"/>
    </source>
</evidence>
<feature type="region of interest" description="Disordered" evidence="1">
    <location>
        <begin position="575"/>
        <end position="665"/>
    </location>
</feature>